<dbReference type="InterPro" id="IPR052949">
    <property type="entry name" value="PA_immunity-related"/>
</dbReference>
<proteinExistence type="predicted"/>
<name>A0ABV2IVU2_9HYPH</name>
<keyword evidence="2" id="KW-1185">Reference proteome</keyword>
<dbReference type="Pfam" id="PF13599">
    <property type="entry name" value="Pentapeptide_4"/>
    <property type="match status" value="1"/>
</dbReference>
<accession>A0ABV2IVU2</accession>
<protein>
    <submittedName>
        <fullName evidence="1">Uncharacterized protein YjbI with pentapeptide repeats</fullName>
    </submittedName>
</protein>
<evidence type="ECO:0000313" key="1">
    <source>
        <dbReference type="EMBL" id="MET3611794.1"/>
    </source>
</evidence>
<dbReference type="EMBL" id="JBEPMB010000001">
    <property type="protein sequence ID" value="MET3611794.1"/>
    <property type="molecule type" value="Genomic_DNA"/>
</dbReference>
<dbReference type="Proteomes" id="UP001549047">
    <property type="component" value="Unassembled WGS sequence"/>
</dbReference>
<organism evidence="1 2">
    <name type="scientific">Rhizobium aquaticum</name>
    <dbReference type="NCBI Taxonomy" id="1549636"/>
    <lineage>
        <taxon>Bacteria</taxon>
        <taxon>Pseudomonadati</taxon>
        <taxon>Pseudomonadota</taxon>
        <taxon>Alphaproteobacteria</taxon>
        <taxon>Hyphomicrobiales</taxon>
        <taxon>Rhizobiaceae</taxon>
        <taxon>Rhizobium/Agrobacterium group</taxon>
        <taxon>Rhizobium</taxon>
    </lineage>
</organism>
<reference evidence="1 2" key="1">
    <citation type="submission" date="2024-06" db="EMBL/GenBank/DDBJ databases">
        <title>Genomic Encyclopedia of Type Strains, Phase IV (KMG-IV): sequencing the most valuable type-strain genomes for metagenomic binning, comparative biology and taxonomic classification.</title>
        <authorList>
            <person name="Goeker M."/>
        </authorList>
    </citation>
    <scope>NUCLEOTIDE SEQUENCE [LARGE SCALE GENOMIC DNA]</scope>
    <source>
        <strain evidence="1 2">DSM 29780</strain>
    </source>
</reference>
<sequence>MRTLEQAINAATPVEGERFDGDDLQEFHIGEVEFRACRFINCNFDYASFRAARFIGCSFDHSSFKEATFKDCVFAESETGSEWRYCDLSKAEFEKSNLSLNKFVGCEGYMLSFTDCAAPGLKADIEAQRKVRSQVIPGGLRFIRCKMQYAEFAPGDLQDSIFESCDLRDASLAGAKLNHASFRGSSLANIDFAGAVLDHANLSHASFDELDFQSMASFRALTVTRDQHEAIVTSFGLLTVG</sequence>
<gene>
    <name evidence="1" type="ORF">ABID16_000099</name>
</gene>
<dbReference type="InterPro" id="IPR001646">
    <property type="entry name" value="5peptide_repeat"/>
</dbReference>
<comment type="caution">
    <text evidence="1">The sequence shown here is derived from an EMBL/GenBank/DDBJ whole genome shotgun (WGS) entry which is preliminary data.</text>
</comment>
<evidence type="ECO:0000313" key="2">
    <source>
        <dbReference type="Proteomes" id="UP001549047"/>
    </source>
</evidence>
<dbReference type="PANTHER" id="PTHR42999">
    <property type="entry name" value="ANTIBIOTIC RESISTANCE PROTEIN MCBG"/>
    <property type="match status" value="1"/>
</dbReference>
<dbReference type="SUPFAM" id="SSF141571">
    <property type="entry name" value="Pentapeptide repeat-like"/>
    <property type="match status" value="1"/>
</dbReference>
<dbReference type="Pfam" id="PF00805">
    <property type="entry name" value="Pentapeptide"/>
    <property type="match status" value="1"/>
</dbReference>
<dbReference type="PANTHER" id="PTHR42999:SF1">
    <property type="entry name" value="PENTAPEPTIDE REPEAT-CONTAINING PROTEIN"/>
    <property type="match status" value="1"/>
</dbReference>
<dbReference type="Gene3D" id="2.160.20.80">
    <property type="entry name" value="E3 ubiquitin-protein ligase SopA"/>
    <property type="match status" value="2"/>
</dbReference>
<dbReference type="RefSeq" id="WP_354554076.1">
    <property type="nucleotide sequence ID" value="NZ_JBEPMB010000001.1"/>
</dbReference>